<comment type="caution">
    <text evidence="1">The sequence shown here is derived from an EMBL/GenBank/DDBJ whole genome shotgun (WGS) entry which is preliminary data.</text>
</comment>
<reference evidence="1 2" key="1">
    <citation type="journal article" date="2019" name="Sci. Rep.">
        <title>Orb-weaving spider Araneus ventricosus genome elucidates the spidroin gene catalogue.</title>
        <authorList>
            <person name="Kono N."/>
            <person name="Nakamura H."/>
            <person name="Ohtoshi R."/>
            <person name="Moran D.A.P."/>
            <person name="Shinohara A."/>
            <person name="Yoshida Y."/>
            <person name="Fujiwara M."/>
            <person name="Mori M."/>
            <person name="Tomita M."/>
            <person name="Arakawa K."/>
        </authorList>
    </citation>
    <scope>NUCLEOTIDE SEQUENCE [LARGE SCALE GENOMIC DNA]</scope>
</reference>
<name>A0A4Y2M8Q4_ARAVE</name>
<dbReference type="EMBL" id="BGPR01006813">
    <property type="protein sequence ID" value="GBN22037.1"/>
    <property type="molecule type" value="Genomic_DNA"/>
</dbReference>
<dbReference type="AlphaFoldDB" id="A0A4Y2M8Q4"/>
<evidence type="ECO:0000313" key="1">
    <source>
        <dbReference type="EMBL" id="GBN22037.1"/>
    </source>
</evidence>
<evidence type="ECO:0000313" key="2">
    <source>
        <dbReference type="Proteomes" id="UP000499080"/>
    </source>
</evidence>
<organism evidence="1 2">
    <name type="scientific">Araneus ventricosus</name>
    <name type="common">Orbweaver spider</name>
    <name type="synonym">Epeira ventricosa</name>
    <dbReference type="NCBI Taxonomy" id="182803"/>
    <lineage>
        <taxon>Eukaryota</taxon>
        <taxon>Metazoa</taxon>
        <taxon>Ecdysozoa</taxon>
        <taxon>Arthropoda</taxon>
        <taxon>Chelicerata</taxon>
        <taxon>Arachnida</taxon>
        <taxon>Araneae</taxon>
        <taxon>Araneomorphae</taxon>
        <taxon>Entelegynae</taxon>
        <taxon>Araneoidea</taxon>
        <taxon>Araneidae</taxon>
        <taxon>Araneus</taxon>
    </lineage>
</organism>
<protein>
    <submittedName>
        <fullName evidence="1">Uncharacterized protein</fullName>
    </submittedName>
</protein>
<keyword evidence="2" id="KW-1185">Reference proteome</keyword>
<proteinExistence type="predicted"/>
<sequence length="171" mass="19904">MELHLNLLTIVRSVWCSIASSHGKGVHHVRKRTYRGRDSEVRPTTSTNAEIIARVSERILENRRVTLDETENELDISHGSVQSSIFNSRNIVLNRKAVTQQWLLEVERKIFTEDIEKPMPHLKKCLNKRGDHVEKQILYGTLVYIKHYFKISVMFVFSSSATNFLIDLRDK</sequence>
<gene>
    <name evidence="1" type="ORF">AVEN_186074_1</name>
</gene>
<dbReference type="Proteomes" id="UP000499080">
    <property type="component" value="Unassembled WGS sequence"/>
</dbReference>
<accession>A0A4Y2M8Q4</accession>